<dbReference type="PIRSF" id="PIRSF018005">
    <property type="entry name" value="UCP018005"/>
    <property type="match status" value="1"/>
</dbReference>
<dbReference type="GO" id="GO:0052706">
    <property type="term" value="F:L-histidine N(alpha)-methyltransferase activity"/>
    <property type="evidence" value="ECO:0007669"/>
    <property type="project" value="UniProtKB-EC"/>
</dbReference>
<evidence type="ECO:0000259" key="1">
    <source>
        <dbReference type="Pfam" id="PF10017"/>
    </source>
</evidence>
<sequence length="338" mass="36520">MPDTDDRVVSPREQFYRVFSPAQADTLAEVLTGRREFPQEFTYLGDGAALWRASTEGIPHQRAAPTQEYHLLLRNSAAGLLAHGPADTPVEVIDLGPGTGRPARALLHALVAAGRFAGYRGIDISTGLLDLAARNLRAWFPGEAARLEFRHGDFTGPDLAGVLPARPGGGPGRFVLLTGGTVFNMAEPEQFLRRVGAALSPADLLVLTVRFDVGFNRPAFLDHVEAGAPLLPIHQAAVDLLNLDPRWYETERGFDPGRSEVWTGLRFRRPVTIRIDGASGPHAVAFEAGERMLVYRYRLLDRAGVIELLTRSGLTTILFDVGTSGEVALVAAVTGANS</sequence>
<evidence type="ECO:0000313" key="3">
    <source>
        <dbReference type="Proteomes" id="UP001241758"/>
    </source>
</evidence>
<dbReference type="SUPFAM" id="SSF53335">
    <property type="entry name" value="S-adenosyl-L-methionine-dependent methyltransferases"/>
    <property type="match status" value="1"/>
</dbReference>
<feature type="domain" description="Histidine-specific methyltransferase SAM-dependent" evidence="1">
    <location>
        <begin position="28"/>
        <end position="316"/>
    </location>
</feature>
<name>A0ABT6WMB3_9ACTN</name>
<dbReference type="EMBL" id="JASCTH010000012">
    <property type="protein sequence ID" value="MDI6100831.1"/>
    <property type="molecule type" value="Genomic_DNA"/>
</dbReference>
<dbReference type="RefSeq" id="WP_282761663.1">
    <property type="nucleotide sequence ID" value="NZ_JASCTH010000012.1"/>
</dbReference>
<keyword evidence="2" id="KW-0489">Methyltransferase</keyword>
<accession>A0ABT6WMB3</accession>
<dbReference type="Proteomes" id="UP001241758">
    <property type="component" value="Unassembled WGS sequence"/>
</dbReference>
<reference evidence="2 3" key="1">
    <citation type="submission" date="2023-05" db="EMBL/GenBank/DDBJ databases">
        <title>Actinoplanes sp. NEAU-A12 genome sequencing.</title>
        <authorList>
            <person name="Wang Z.-S."/>
        </authorList>
    </citation>
    <scope>NUCLEOTIDE SEQUENCE [LARGE SCALE GENOMIC DNA]</scope>
    <source>
        <strain evidence="2 3">NEAU-A12</strain>
    </source>
</reference>
<dbReference type="GO" id="GO:0032259">
    <property type="term" value="P:methylation"/>
    <property type="evidence" value="ECO:0007669"/>
    <property type="project" value="UniProtKB-KW"/>
</dbReference>
<dbReference type="InterPro" id="IPR019257">
    <property type="entry name" value="MeTrfase_dom"/>
</dbReference>
<keyword evidence="3" id="KW-1185">Reference proteome</keyword>
<organism evidence="2 3">
    <name type="scientific">Actinoplanes sandaracinus</name>
    <dbReference type="NCBI Taxonomy" id="3045177"/>
    <lineage>
        <taxon>Bacteria</taxon>
        <taxon>Bacillati</taxon>
        <taxon>Actinomycetota</taxon>
        <taxon>Actinomycetes</taxon>
        <taxon>Micromonosporales</taxon>
        <taxon>Micromonosporaceae</taxon>
        <taxon>Actinoplanes</taxon>
    </lineage>
</organism>
<protein>
    <submittedName>
        <fullName evidence="2">L-histidine N(Alpha)-methyltransferase</fullName>
        <ecNumber evidence="2">2.1.1.44</ecNumber>
    </submittedName>
</protein>
<proteinExistence type="predicted"/>
<evidence type="ECO:0000313" key="2">
    <source>
        <dbReference type="EMBL" id="MDI6100831.1"/>
    </source>
</evidence>
<dbReference type="EC" id="2.1.1.44" evidence="2"/>
<gene>
    <name evidence="2" type="ORF">QLQ12_19655</name>
</gene>
<dbReference type="InterPro" id="IPR029063">
    <property type="entry name" value="SAM-dependent_MTases_sf"/>
</dbReference>
<dbReference type="InterPro" id="IPR017804">
    <property type="entry name" value="MeTrfase_EgtD-like"/>
</dbReference>
<comment type="caution">
    <text evidence="2">The sequence shown here is derived from an EMBL/GenBank/DDBJ whole genome shotgun (WGS) entry which is preliminary data.</text>
</comment>
<keyword evidence="2" id="KW-0808">Transferase</keyword>
<dbReference type="Pfam" id="PF10017">
    <property type="entry name" value="Methyltransf_33"/>
    <property type="match status" value="1"/>
</dbReference>
<dbReference type="CDD" id="cd02440">
    <property type="entry name" value="AdoMet_MTases"/>
    <property type="match status" value="1"/>
</dbReference>
<dbReference type="Gene3D" id="3.40.50.150">
    <property type="entry name" value="Vaccinia Virus protein VP39"/>
    <property type="match status" value="1"/>
</dbReference>